<accession>A0A9D3WUD2</accession>
<reference evidence="1" key="1">
    <citation type="submission" date="2021-09" db="EMBL/GenBank/DDBJ databases">
        <title>The genome of Mauremys mutica provides insights into the evolution of semi-aquatic lifestyle.</title>
        <authorList>
            <person name="Gong S."/>
            <person name="Gao Y."/>
        </authorList>
    </citation>
    <scope>NUCLEOTIDE SEQUENCE</scope>
    <source>
        <strain evidence="1">MM-2020</strain>
        <tissue evidence="1">Muscle</tissue>
    </source>
</reference>
<dbReference type="Proteomes" id="UP000827986">
    <property type="component" value="Unassembled WGS sequence"/>
</dbReference>
<dbReference type="EMBL" id="JAHDVG010000486">
    <property type="protein sequence ID" value="KAH1168066.1"/>
    <property type="molecule type" value="Genomic_DNA"/>
</dbReference>
<keyword evidence="2" id="KW-1185">Reference proteome</keyword>
<sequence length="109" mass="12599">MQHHIVFKHFLHIFRILFQPHFIGPSQAYGHEKYQYLYSRRCNVTSPAVSKVMYIQIKAVRNLAVMCKSLCAVVFSHQTFPELLVSARLLECPPGTSLPQMGNDQKRHS</sequence>
<dbReference type="AlphaFoldDB" id="A0A9D3WUD2"/>
<evidence type="ECO:0000313" key="1">
    <source>
        <dbReference type="EMBL" id="KAH1168066.1"/>
    </source>
</evidence>
<comment type="caution">
    <text evidence="1">The sequence shown here is derived from an EMBL/GenBank/DDBJ whole genome shotgun (WGS) entry which is preliminary data.</text>
</comment>
<protein>
    <submittedName>
        <fullName evidence="1">Uncharacterized protein</fullName>
    </submittedName>
</protein>
<evidence type="ECO:0000313" key="2">
    <source>
        <dbReference type="Proteomes" id="UP000827986"/>
    </source>
</evidence>
<proteinExistence type="predicted"/>
<gene>
    <name evidence="1" type="ORF">KIL84_003549</name>
</gene>
<organism evidence="1 2">
    <name type="scientific">Mauremys mutica</name>
    <name type="common">yellowpond turtle</name>
    <dbReference type="NCBI Taxonomy" id="74926"/>
    <lineage>
        <taxon>Eukaryota</taxon>
        <taxon>Metazoa</taxon>
        <taxon>Chordata</taxon>
        <taxon>Craniata</taxon>
        <taxon>Vertebrata</taxon>
        <taxon>Euteleostomi</taxon>
        <taxon>Archelosauria</taxon>
        <taxon>Testudinata</taxon>
        <taxon>Testudines</taxon>
        <taxon>Cryptodira</taxon>
        <taxon>Durocryptodira</taxon>
        <taxon>Testudinoidea</taxon>
        <taxon>Geoemydidae</taxon>
        <taxon>Geoemydinae</taxon>
        <taxon>Mauremys</taxon>
    </lineage>
</organism>
<name>A0A9D3WUD2_9SAUR</name>